<keyword evidence="7 11" id="KW-0067">ATP-binding</keyword>
<evidence type="ECO:0000256" key="6">
    <source>
        <dbReference type="ARBA" id="ARBA00022741"/>
    </source>
</evidence>
<dbReference type="AlphaFoldDB" id="A0A158E8V8"/>
<dbReference type="InterPro" id="IPR027417">
    <property type="entry name" value="P-loop_NTPase"/>
</dbReference>
<evidence type="ECO:0000256" key="1">
    <source>
        <dbReference type="ARBA" id="ARBA00004202"/>
    </source>
</evidence>
<evidence type="ECO:0000313" key="11">
    <source>
        <dbReference type="EMBL" id="SAL02387.1"/>
    </source>
</evidence>
<evidence type="ECO:0000256" key="5">
    <source>
        <dbReference type="ARBA" id="ARBA00022519"/>
    </source>
</evidence>
<comment type="subcellular location">
    <subcellularLocation>
        <location evidence="1">Cell membrane</location>
        <topology evidence="1">Peripheral membrane protein</topology>
    </subcellularLocation>
</comment>
<dbReference type="InterPro" id="IPR030679">
    <property type="entry name" value="ABC_ATPase_HisP-typ"/>
</dbReference>
<dbReference type="GO" id="GO:0005886">
    <property type="term" value="C:plasma membrane"/>
    <property type="evidence" value="ECO:0007669"/>
    <property type="project" value="UniProtKB-SubCell"/>
</dbReference>
<dbReference type="PANTHER" id="PTHR43166:SF9">
    <property type="entry name" value="GLUTAMATE_ASPARTATE IMPORT ATP-BINDING PROTEIN GLTL"/>
    <property type="match status" value="1"/>
</dbReference>
<evidence type="ECO:0000313" key="12">
    <source>
        <dbReference type="Proteomes" id="UP000054903"/>
    </source>
</evidence>
<dbReference type="PROSITE" id="PS50893">
    <property type="entry name" value="ABC_TRANSPORTER_2"/>
    <property type="match status" value="1"/>
</dbReference>
<dbReference type="GO" id="GO:0016887">
    <property type="term" value="F:ATP hydrolysis activity"/>
    <property type="evidence" value="ECO:0007669"/>
    <property type="project" value="InterPro"/>
</dbReference>
<keyword evidence="12" id="KW-1185">Reference proteome</keyword>
<dbReference type="GO" id="GO:0005524">
    <property type="term" value="F:ATP binding"/>
    <property type="evidence" value="ECO:0007669"/>
    <property type="project" value="UniProtKB-KW"/>
</dbReference>
<dbReference type="RefSeq" id="WP_061138504.1">
    <property type="nucleotide sequence ID" value="NZ_FCNX02000025.1"/>
</dbReference>
<dbReference type="PROSITE" id="PS00211">
    <property type="entry name" value="ABC_TRANSPORTER_1"/>
    <property type="match status" value="1"/>
</dbReference>
<dbReference type="OrthoDB" id="9802264at2"/>
<dbReference type="GO" id="GO:0015424">
    <property type="term" value="F:ABC-type amino acid transporter activity"/>
    <property type="evidence" value="ECO:0007669"/>
    <property type="project" value="InterPro"/>
</dbReference>
<dbReference type="InterPro" id="IPR003593">
    <property type="entry name" value="AAA+_ATPase"/>
</dbReference>
<dbReference type="Proteomes" id="UP000054903">
    <property type="component" value="Unassembled WGS sequence"/>
</dbReference>
<dbReference type="SMART" id="SM00382">
    <property type="entry name" value="AAA"/>
    <property type="match status" value="1"/>
</dbReference>
<evidence type="ECO:0000259" key="10">
    <source>
        <dbReference type="PROSITE" id="PS50893"/>
    </source>
</evidence>
<dbReference type="SUPFAM" id="SSF52540">
    <property type="entry name" value="P-loop containing nucleoside triphosphate hydrolases"/>
    <property type="match status" value="1"/>
</dbReference>
<dbReference type="InterPro" id="IPR050086">
    <property type="entry name" value="MetN_ABC_transporter-like"/>
</dbReference>
<dbReference type="InterPro" id="IPR017871">
    <property type="entry name" value="ABC_transporter-like_CS"/>
</dbReference>
<keyword evidence="3" id="KW-0813">Transport</keyword>
<dbReference type="InterPro" id="IPR003439">
    <property type="entry name" value="ABC_transporter-like_ATP-bd"/>
</dbReference>
<evidence type="ECO:0000256" key="2">
    <source>
        <dbReference type="ARBA" id="ARBA00005417"/>
    </source>
</evidence>
<evidence type="ECO:0000256" key="8">
    <source>
        <dbReference type="ARBA" id="ARBA00022970"/>
    </source>
</evidence>
<organism evidence="11 12">
    <name type="scientific">Caballeronia fortuita</name>
    <dbReference type="NCBI Taxonomy" id="1777138"/>
    <lineage>
        <taxon>Bacteria</taxon>
        <taxon>Pseudomonadati</taxon>
        <taxon>Pseudomonadota</taxon>
        <taxon>Betaproteobacteria</taxon>
        <taxon>Burkholderiales</taxon>
        <taxon>Burkholderiaceae</taxon>
        <taxon>Caballeronia</taxon>
    </lineage>
</organism>
<comment type="similarity">
    <text evidence="2">Belongs to the ABC transporter superfamily.</text>
</comment>
<dbReference type="EMBL" id="FCNX02000025">
    <property type="protein sequence ID" value="SAL02387.1"/>
    <property type="molecule type" value="Genomic_DNA"/>
</dbReference>
<dbReference type="Gene3D" id="3.40.50.300">
    <property type="entry name" value="P-loop containing nucleotide triphosphate hydrolases"/>
    <property type="match status" value="1"/>
</dbReference>
<comment type="caution">
    <text evidence="11">The sequence shown here is derived from an EMBL/GenBank/DDBJ whole genome shotgun (WGS) entry which is preliminary data.</text>
</comment>
<name>A0A158E8V8_9BURK</name>
<proteinExistence type="inferred from homology"/>
<evidence type="ECO:0000256" key="3">
    <source>
        <dbReference type="ARBA" id="ARBA00022448"/>
    </source>
</evidence>
<sequence length="250" mass="27366">MSNQSQTRPIISLSGVSKAFGATRVLNEINLDVRSGEVLVLIGASGSGKSTVLRIMAGLETTDSGEVWVNEVPLHDPKRARDIRGHVGMVFQQFNLFPHKTALGNVTLALIKARKMSPADARKRAMDVLDRVGLADRADHYPSQLSGGQQQRVAIARALAVEPGIIFFDEATSALDPELVGEVTEVMRGLARDGMTMVVVTHEMGFARKTADRVVFMDKGVIAEQGEPEQIFVDPSNERTRQFLHRVLDH</sequence>
<protein>
    <submittedName>
        <fullName evidence="11">Arginine ABC transporter ATP-binding protein</fullName>
    </submittedName>
</protein>
<accession>A0A158E8V8</accession>
<dbReference type="CDD" id="cd03262">
    <property type="entry name" value="ABC_HisP_GlnQ"/>
    <property type="match status" value="1"/>
</dbReference>
<evidence type="ECO:0000256" key="7">
    <source>
        <dbReference type="ARBA" id="ARBA00022840"/>
    </source>
</evidence>
<evidence type="ECO:0000256" key="9">
    <source>
        <dbReference type="ARBA" id="ARBA00023136"/>
    </source>
</evidence>
<dbReference type="FunFam" id="3.40.50.300:FF:000020">
    <property type="entry name" value="Amino acid ABC transporter ATP-binding component"/>
    <property type="match status" value="1"/>
</dbReference>
<keyword evidence="6" id="KW-0547">Nucleotide-binding</keyword>
<gene>
    <name evidence="11" type="ORF">AWB77_06536</name>
</gene>
<keyword evidence="9" id="KW-0472">Membrane</keyword>
<evidence type="ECO:0000256" key="4">
    <source>
        <dbReference type="ARBA" id="ARBA00022475"/>
    </source>
</evidence>
<keyword evidence="5" id="KW-0997">Cell inner membrane</keyword>
<reference evidence="11" key="1">
    <citation type="submission" date="2016-01" db="EMBL/GenBank/DDBJ databases">
        <authorList>
            <person name="Peeters C."/>
        </authorList>
    </citation>
    <scope>NUCLEOTIDE SEQUENCE</scope>
    <source>
        <strain evidence="11">LMG 29320</strain>
    </source>
</reference>
<keyword evidence="4" id="KW-1003">Cell membrane</keyword>
<dbReference type="PANTHER" id="PTHR43166">
    <property type="entry name" value="AMINO ACID IMPORT ATP-BINDING PROTEIN"/>
    <property type="match status" value="1"/>
</dbReference>
<dbReference type="PIRSF" id="PIRSF039085">
    <property type="entry name" value="ABC_ATPase_HisP"/>
    <property type="match status" value="1"/>
</dbReference>
<dbReference type="Pfam" id="PF00005">
    <property type="entry name" value="ABC_tran"/>
    <property type="match status" value="1"/>
</dbReference>
<feature type="domain" description="ABC transporter" evidence="10">
    <location>
        <begin position="11"/>
        <end position="244"/>
    </location>
</feature>
<keyword evidence="8" id="KW-0029">Amino-acid transport</keyword>
<dbReference type="STRING" id="1777138.AWB77_06536"/>